<dbReference type="GO" id="GO:0034394">
    <property type="term" value="P:protein localization to cell surface"/>
    <property type="evidence" value="ECO:0007669"/>
    <property type="project" value="TreeGrafter"/>
</dbReference>
<name>A0A9F5IUA2_PYTBI</name>
<feature type="domain" description="VHS" evidence="9">
    <location>
        <begin position="17"/>
        <end position="147"/>
    </location>
</feature>
<dbReference type="SUPFAM" id="SSF48464">
    <property type="entry name" value="ENTH/VHS domain"/>
    <property type="match status" value="1"/>
</dbReference>
<dbReference type="InterPro" id="IPR027422">
    <property type="entry name" value="GGA1-3"/>
</dbReference>
<keyword evidence="11" id="KW-1185">Reference proteome</keyword>
<dbReference type="GO" id="GO:0031267">
    <property type="term" value="F:small GTPase binding"/>
    <property type="evidence" value="ECO:0007669"/>
    <property type="project" value="InterPro"/>
</dbReference>
<dbReference type="RefSeq" id="XP_025019171.1">
    <property type="nucleotide sequence ID" value="XM_025163403.1"/>
</dbReference>
<dbReference type="GO" id="GO:0005802">
    <property type="term" value="C:trans-Golgi network"/>
    <property type="evidence" value="ECO:0007669"/>
    <property type="project" value="InterPro"/>
</dbReference>
<dbReference type="Proteomes" id="UP000695026">
    <property type="component" value="Unplaced"/>
</dbReference>
<evidence type="ECO:0000256" key="6">
    <source>
        <dbReference type="ARBA" id="ARBA00022843"/>
    </source>
</evidence>
<dbReference type="GO" id="GO:0005769">
    <property type="term" value="C:early endosome"/>
    <property type="evidence" value="ECO:0007669"/>
    <property type="project" value="UniProtKB-SubCell"/>
</dbReference>
<evidence type="ECO:0000313" key="12">
    <source>
        <dbReference type="RefSeq" id="XP_025019171.1"/>
    </source>
</evidence>
<dbReference type="GO" id="GO:0043130">
    <property type="term" value="F:ubiquitin binding"/>
    <property type="evidence" value="ECO:0007669"/>
    <property type="project" value="InterPro"/>
</dbReference>
<dbReference type="Gene3D" id="1.25.40.90">
    <property type="match status" value="1"/>
</dbReference>
<keyword evidence="4" id="KW-0813">Transport</keyword>
<evidence type="ECO:0000256" key="3">
    <source>
        <dbReference type="ARBA" id="ARBA00008099"/>
    </source>
</evidence>
<evidence type="ECO:0000256" key="2">
    <source>
        <dbReference type="ARBA" id="ARBA00004412"/>
    </source>
</evidence>
<feature type="domain" description="GAT" evidence="10">
    <location>
        <begin position="171"/>
        <end position="298"/>
    </location>
</feature>
<dbReference type="Pfam" id="PF03127">
    <property type="entry name" value="GAT"/>
    <property type="match status" value="1"/>
</dbReference>
<reference evidence="12" key="1">
    <citation type="submission" date="2025-08" db="UniProtKB">
        <authorList>
            <consortium name="RefSeq"/>
        </authorList>
    </citation>
    <scope>IDENTIFICATION</scope>
    <source>
        <tissue evidence="12">Liver</tissue>
    </source>
</reference>
<dbReference type="GO" id="GO:0006886">
    <property type="term" value="P:intracellular protein transport"/>
    <property type="evidence" value="ECO:0007669"/>
    <property type="project" value="InterPro"/>
</dbReference>
<keyword evidence="6" id="KW-0832">Ubl conjugation</keyword>
<feature type="compositionally biased region" description="Polar residues" evidence="8">
    <location>
        <begin position="371"/>
        <end position="386"/>
    </location>
</feature>
<dbReference type="AlphaFoldDB" id="A0A9F5IUA2"/>
<dbReference type="SUPFAM" id="SSF89009">
    <property type="entry name" value="GAT-like domain"/>
    <property type="match status" value="1"/>
</dbReference>
<dbReference type="InterPro" id="IPR041198">
    <property type="entry name" value="GGA_N-GAT"/>
</dbReference>
<dbReference type="SMART" id="SM00288">
    <property type="entry name" value="VHS"/>
    <property type="match status" value="1"/>
</dbReference>
<dbReference type="PANTHER" id="PTHR45905:SF4">
    <property type="entry name" value="ADP-RIBOSYLATION FACTOR-BINDING PROTEIN GGA1"/>
    <property type="match status" value="1"/>
</dbReference>
<dbReference type="GeneID" id="103063788"/>
<dbReference type="Pfam" id="PF18308">
    <property type="entry name" value="GGA_N-GAT"/>
    <property type="match status" value="1"/>
</dbReference>
<dbReference type="InterPro" id="IPR008942">
    <property type="entry name" value="ENTH_VHS"/>
</dbReference>
<dbReference type="InterPro" id="IPR038425">
    <property type="entry name" value="GAT_sf"/>
</dbReference>
<organism evidence="11 12">
    <name type="scientific">Python bivittatus</name>
    <name type="common">Burmese python</name>
    <name type="synonym">Python molurus bivittatus</name>
    <dbReference type="NCBI Taxonomy" id="176946"/>
    <lineage>
        <taxon>Eukaryota</taxon>
        <taxon>Metazoa</taxon>
        <taxon>Chordata</taxon>
        <taxon>Craniata</taxon>
        <taxon>Vertebrata</taxon>
        <taxon>Euteleostomi</taxon>
        <taxon>Lepidosauria</taxon>
        <taxon>Squamata</taxon>
        <taxon>Bifurcata</taxon>
        <taxon>Unidentata</taxon>
        <taxon>Episquamata</taxon>
        <taxon>Toxicofera</taxon>
        <taxon>Serpentes</taxon>
        <taxon>Henophidia</taxon>
        <taxon>Pythonidae</taxon>
        <taxon>Python</taxon>
    </lineage>
</organism>
<keyword evidence="7" id="KW-0653">Protein transport</keyword>
<feature type="region of interest" description="Disordered" evidence="8">
    <location>
        <begin position="371"/>
        <end position="426"/>
    </location>
</feature>
<dbReference type="PANTHER" id="PTHR45905">
    <property type="entry name" value="GOLGI-LOCALIZED, GAMMA-ADAPTIN EAR CONTAINING, ARF BINDING PROTEIN"/>
    <property type="match status" value="1"/>
</dbReference>
<dbReference type="GO" id="GO:0006893">
    <property type="term" value="P:Golgi to plasma membrane transport"/>
    <property type="evidence" value="ECO:0007669"/>
    <property type="project" value="TreeGrafter"/>
</dbReference>
<evidence type="ECO:0000256" key="7">
    <source>
        <dbReference type="ARBA" id="ARBA00022927"/>
    </source>
</evidence>
<dbReference type="FunFam" id="1.20.58.160:FF:000002">
    <property type="entry name" value="Golgi-associated, gamma adaptin ear containing, ARF binding protein 2"/>
    <property type="match status" value="1"/>
</dbReference>
<dbReference type="GO" id="GO:0072657">
    <property type="term" value="P:protein localization to membrane"/>
    <property type="evidence" value="ECO:0007669"/>
    <property type="project" value="UniProtKB-ARBA"/>
</dbReference>
<dbReference type="Pfam" id="PF00790">
    <property type="entry name" value="VHS"/>
    <property type="match status" value="1"/>
</dbReference>
<dbReference type="CTD" id="26088"/>
<dbReference type="GO" id="GO:1990778">
    <property type="term" value="P:protein localization to cell periphery"/>
    <property type="evidence" value="ECO:0007669"/>
    <property type="project" value="UniProtKB-ARBA"/>
</dbReference>
<dbReference type="CDD" id="cd17009">
    <property type="entry name" value="VHS_GGA1"/>
    <property type="match status" value="1"/>
</dbReference>
<dbReference type="FunFam" id="1.25.40.90:FF:000011">
    <property type="entry name" value="ADP-ribosylation factor-binding protein GGA3 isoform X1"/>
    <property type="match status" value="1"/>
</dbReference>
<comment type="subcellular location">
    <subcellularLocation>
        <location evidence="2">Early endosome</location>
    </subcellularLocation>
    <subcellularLocation>
        <location evidence="1">Golgi apparatus</location>
        <location evidence="1">trans-Golgi network membrane</location>
        <topology evidence="1">Peripheral membrane protein</topology>
    </subcellularLocation>
</comment>
<dbReference type="FunFam" id="1.20.5.170:FF:000023">
    <property type="entry name" value="ADP-ribosylation factor-binding protein GGA3 isoform X1"/>
    <property type="match status" value="1"/>
</dbReference>
<dbReference type="PROSITE" id="PS50179">
    <property type="entry name" value="VHS"/>
    <property type="match status" value="1"/>
</dbReference>
<evidence type="ECO:0000256" key="1">
    <source>
        <dbReference type="ARBA" id="ARBA00004150"/>
    </source>
</evidence>
<gene>
    <name evidence="12" type="primary">GGA1</name>
</gene>
<dbReference type="Gene3D" id="1.20.5.170">
    <property type="match status" value="1"/>
</dbReference>
<accession>A0A9F5IUA2</accession>
<feature type="compositionally biased region" description="Low complexity" evidence="8">
    <location>
        <begin position="408"/>
        <end position="426"/>
    </location>
</feature>
<dbReference type="PROSITE" id="PS50909">
    <property type="entry name" value="GAT"/>
    <property type="match status" value="1"/>
</dbReference>
<protein>
    <submittedName>
        <fullName evidence="12">ADP-ribosylation factor-binding protein GGA1 isoform X3</fullName>
    </submittedName>
</protein>
<evidence type="ECO:0000256" key="4">
    <source>
        <dbReference type="ARBA" id="ARBA00022448"/>
    </source>
</evidence>
<evidence type="ECO:0000256" key="5">
    <source>
        <dbReference type="ARBA" id="ARBA00022553"/>
    </source>
</evidence>
<evidence type="ECO:0000256" key="8">
    <source>
        <dbReference type="SAM" id="MobiDB-lite"/>
    </source>
</evidence>
<feature type="compositionally biased region" description="Low complexity" evidence="8">
    <location>
        <begin position="387"/>
        <end position="396"/>
    </location>
</feature>
<comment type="similarity">
    <text evidence="3">Belongs to the GGA protein family.</text>
</comment>
<dbReference type="Gene3D" id="1.20.58.160">
    <property type="match status" value="1"/>
</dbReference>
<keyword evidence="5" id="KW-0597">Phosphoprotein</keyword>
<dbReference type="CDD" id="cd14239">
    <property type="entry name" value="GAT_GGA1_GGA2"/>
    <property type="match status" value="1"/>
</dbReference>
<evidence type="ECO:0000259" key="9">
    <source>
        <dbReference type="PROSITE" id="PS50179"/>
    </source>
</evidence>
<evidence type="ECO:0000313" key="11">
    <source>
        <dbReference type="Proteomes" id="UP000695026"/>
    </source>
</evidence>
<dbReference type="InterPro" id="IPR004152">
    <property type="entry name" value="GAT_dom"/>
</dbReference>
<proteinExistence type="inferred from homology"/>
<dbReference type="GO" id="GO:0035091">
    <property type="term" value="F:phosphatidylinositol binding"/>
    <property type="evidence" value="ECO:0007669"/>
    <property type="project" value="InterPro"/>
</dbReference>
<evidence type="ECO:0000259" key="10">
    <source>
        <dbReference type="PROSITE" id="PS50909"/>
    </source>
</evidence>
<sequence length="426" mass="47051">MEAGMEAETLESRINRATNPLNKDLEWENISAFCDQLNKELEGPPLATRLLAHKIQSPQEWEAIQALTVLEACMKNCGKRFHDEVGKFRFLNELIKVVSPKYLGNRTPEKVKSKILELMYSWTLGLSHEVKITEAYQMLKKQGIVKCDPKLPDDAPFPPPPPRPKNAIFDDEEKSKMLARLLKSSHPEDLRAANKLIKEMVQEDQKRMEKISKRVHAIEEVNNNVKLLTEMVTNYSNGEMKESSEDLMKELYQRCERMRPMLFRLASDTEDNDEALAEILQANDNLTQVINLYKQLVKGEEINGETMAGSLRGSTSALLDLSGLDMPAASPAYPAMPTFSGSSSATVPEQSSTVSLLDDELMSLGLTDQATSSVQGTDNSGWNSFQSSESPEVSVPSGPPAPMGKVDAGLPASPAASSGRSSHLLG</sequence>
<dbReference type="InterPro" id="IPR002014">
    <property type="entry name" value="VHS_dom"/>
</dbReference>